<keyword evidence="3 5" id="KW-1133">Transmembrane helix</keyword>
<evidence type="ECO:0000313" key="8">
    <source>
        <dbReference type="RefSeq" id="XP_017774572.1"/>
    </source>
</evidence>
<comment type="subcellular location">
    <subcellularLocation>
        <location evidence="1">Membrane</location>
        <topology evidence="1">Multi-pass membrane protein</topology>
    </subcellularLocation>
</comment>
<proteinExistence type="predicted"/>
<feature type="non-terminal residue" evidence="8">
    <location>
        <position position="344"/>
    </location>
</feature>
<reference evidence="8" key="1">
    <citation type="submission" date="2025-08" db="UniProtKB">
        <authorList>
            <consortium name="RefSeq"/>
        </authorList>
    </citation>
    <scope>IDENTIFICATION</scope>
    <source>
        <tissue evidence="8">Whole Larva</tissue>
    </source>
</reference>
<dbReference type="GeneID" id="108561235"/>
<evidence type="ECO:0000259" key="6">
    <source>
        <dbReference type="PROSITE" id="PS50850"/>
    </source>
</evidence>
<protein>
    <submittedName>
        <fullName evidence="8">Inorganic phosphate cotransporter</fullName>
    </submittedName>
</protein>
<sequence length="344" mass="38839">MYDERYIHSGFFAGYLVMQLPVGYLCDVFGPKPFLIAGMAISSVATAIVPIMFKHSDFINLILTNGFMGVGQAVLYPGLTCLLVQWIPYQERSTGGALVFDMYGFGSVFCCLVTIVFMNHVENWMYIFYMWVIIGVIWCLLFSAFGSSGPFENDFISLRERDFLEKNLDIKAYYIQTPVTAILMDINIWAVILTNTASEMIIALQIITIPEYLNLVFRLPPYYEMILSKFPLVLITVSGMISGIISDFVISRKRCKPICVRIIMCFFGILAPSLVLLLAFHMLCNMKNFLILYTLSALLIGTYFNASILDISVNHAGFIMGLANSIGVFFSMFFCYTVKDLART</sequence>
<dbReference type="Proteomes" id="UP000695000">
    <property type="component" value="Unplaced"/>
</dbReference>
<feature type="transmembrane region" description="Helical" evidence="5">
    <location>
        <begin position="59"/>
        <end position="84"/>
    </location>
</feature>
<evidence type="ECO:0000313" key="7">
    <source>
        <dbReference type="Proteomes" id="UP000695000"/>
    </source>
</evidence>
<keyword evidence="4 5" id="KW-0472">Membrane</keyword>
<feature type="transmembrane region" description="Helical" evidence="5">
    <location>
        <begin position="6"/>
        <end position="26"/>
    </location>
</feature>
<feature type="transmembrane region" description="Helical" evidence="5">
    <location>
        <begin position="33"/>
        <end position="53"/>
    </location>
</feature>
<dbReference type="InterPro" id="IPR011701">
    <property type="entry name" value="MFS"/>
</dbReference>
<keyword evidence="7" id="KW-1185">Reference proteome</keyword>
<dbReference type="Pfam" id="PF07690">
    <property type="entry name" value="MFS_1"/>
    <property type="match status" value="1"/>
</dbReference>
<evidence type="ECO:0000256" key="4">
    <source>
        <dbReference type="ARBA" id="ARBA00023136"/>
    </source>
</evidence>
<dbReference type="PANTHER" id="PTHR11662:SF415">
    <property type="entry name" value="AT30085P-RELATED"/>
    <property type="match status" value="1"/>
</dbReference>
<feature type="transmembrane region" description="Helical" evidence="5">
    <location>
        <begin position="96"/>
        <end position="118"/>
    </location>
</feature>
<evidence type="ECO:0000256" key="1">
    <source>
        <dbReference type="ARBA" id="ARBA00004141"/>
    </source>
</evidence>
<accession>A0ABM1MJ22</accession>
<gene>
    <name evidence="8" type="primary">LOC108561235</name>
</gene>
<dbReference type="Gene3D" id="1.20.1250.20">
    <property type="entry name" value="MFS general substrate transporter like domains"/>
    <property type="match status" value="1"/>
</dbReference>
<feature type="transmembrane region" description="Helical" evidence="5">
    <location>
        <begin position="124"/>
        <end position="145"/>
    </location>
</feature>
<evidence type="ECO:0000256" key="5">
    <source>
        <dbReference type="SAM" id="Phobius"/>
    </source>
</evidence>
<dbReference type="InterPro" id="IPR020846">
    <property type="entry name" value="MFS_dom"/>
</dbReference>
<dbReference type="SUPFAM" id="SSF103473">
    <property type="entry name" value="MFS general substrate transporter"/>
    <property type="match status" value="1"/>
</dbReference>
<dbReference type="RefSeq" id="XP_017774572.1">
    <property type="nucleotide sequence ID" value="XM_017919083.1"/>
</dbReference>
<evidence type="ECO:0000256" key="2">
    <source>
        <dbReference type="ARBA" id="ARBA00022692"/>
    </source>
</evidence>
<dbReference type="InterPro" id="IPR036259">
    <property type="entry name" value="MFS_trans_sf"/>
</dbReference>
<feature type="transmembrane region" description="Helical" evidence="5">
    <location>
        <begin position="318"/>
        <end position="339"/>
    </location>
</feature>
<keyword evidence="2 5" id="KW-0812">Transmembrane</keyword>
<name>A0ABM1MJ22_NICVS</name>
<organism evidence="7 8">
    <name type="scientific">Nicrophorus vespilloides</name>
    <name type="common">Boreal carrion beetle</name>
    <dbReference type="NCBI Taxonomy" id="110193"/>
    <lineage>
        <taxon>Eukaryota</taxon>
        <taxon>Metazoa</taxon>
        <taxon>Ecdysozoa</taxon>
        <taxon>Arthropoda</taxon>
        <taxon>Hexapoda</taxon>
        <taxon>Insecta</taxon>
        <taxon>Pterygota</taxon>
        <taxon>Neoptera</taxon>
        <taxon>Endopterygota</taxon>
        <taxon>Coleoptera</taxon>
        <taxon>Polyphaga</taxon>
        <taxon>Staphyliniformia</taxon>
        <taxon>Silphidae</taxon>
        <taxon>Nicrophorinae</taxon>
        <taxon>Nicrophorus</taxon>
    </lineage>
</organism>
<dbReference type="InterPro" id="IPR050382">
    <property type="entry name" value="MFS_Na/Anion_cotransporter"/>
</dbReference>
<feature type="transmembrane region" description="Helical" evidence="5">
    <location>
        <begin position="230"/>
        <end position="250"/>
    </location>
</feature>
<feature type="transmembrane region" description="Helical" evidence="5">
    <location>
        <begin position="262"/>
        <end position="283"/>
    </location>
</feature>
<dbReference type="PANTHER" id="PTHR11662">
    <property type="entry name" value="SOLUTE CARRIER FAMILY 17"/>
    <property type="match status" value="1"/>
</dbReference>
<feature type="domain" description="Major facilitator superfamily (MFS) profile" evidence="6">
    <location>
        <begin position="1"/>
        <end position="344"/>
    </location>
</feature>
<feature type="transmembrane region" description="Helical" evidence="5">
    <location>
        <begin position="289"/>
        <end position="306"/>
    </location>
</feature>
<evidence type="ECO:0000256" key="3">
    <source>
        <dbReference type="ARBA" id="ARBA00022989"/>
    </source>
</evidence>
<dbReference type="PROSITE" id="PS50850">
    <property type="entry name" value="MFS"/>
    <property type="match status" value="1"/>
</dbReference>